<name>A0A022R3C0_ERYGU</name>
<evidence type="ECO:0000313" key="6">
    <source>
        <dbReference type="Proteomes" id="UP000030748"/>
    </source>
</evidence>
<gene>
    <name evidence="5" type="ORF">MIMGU_mgv1a025759mg</name>
</gene>
<feature type="compositionally biased region" description="Basic and acidic residues" evidence="4">
    <location>
        <begin position="1"/>
        <end position="11"/>
    </location>
</feature>
<organism evidence="5 6">
    <name type="scientific">Erythranthe guttata</name>
    <name type="common">Yellow monkey flower</name>
    <name type="synonym">Mimulus guttatus</name>
    <dbReference type="NCBI Taxonomy" id="4155"/>
    <lineage>
        <taxon>Eukaryota</taxon>
        <taxon>Viridiplantae</taxon>
        <taxon>Streptophyta</taxon>
        <taxon>Embryophyta</taxon>
        <taxon>Tracheophyta</taxon>
        <taxon>Spermatophyta</taxon>
        <taxon>Magnoliopsida</taxon>
        <taxon>eudicotyledons</taxon>
        <taxon>Gunneridae</taxon>
        <taxon>Pentapetalae</taxon>
        <taxon>asterids</taxon>
        <taxon>lamiids</taxon>
        <taxon>Lamiales</taxon>
        <taxon>Phrymaceae</taxon>
        <taxon>Erythranthe</taxon>
    </lineage>
</organism>
<dbReference type="Gene3D" id="3.30.559.10">
    <property type="entry name" value="Chloramphenicol acetyltransferase-like domain"/>
    <property type="match status" value="2"/>
</dbReference>
<feature type="region of interest" description="Disordered" evidence="4">
    <location>
        <begin position="1"/>
        <end position="23"/>
    </location>
</feature>
<evidence type="ECO:0000313" key="5">
    <source>
        <dbReference type="EMBL" id="EYU33330.1"/>
    </source>
</evidence>
<dbReference type="PANTHER" id="PTHR31623:SF105">
    <property type="entry name" value="VINORINE SYNTHASE-LIKE"/>
    <property type="match status" value="1"/>
</dbReference>
<reference evidence="5 6" key="1">
    <citation type="journal article" date="2013" name="Proc. Natl. Acad. Sci. U.S.A.">
        <title>Fine-scale variation in meiotic recombination in Mimulus inferred from population shotgun sequencing.</title>
        <authorList>
            <person name="Hellsten U."/>
            <person name="Wright K.M."/>
            <person name="Jenkins J."/>
            <person name="Shu S."/>
            <person name="Yuan Y."/>
            <person name="Wessler S.R."/>
            <person name="Schmutz J."/>
            <person name="Willis J.H."/>
            <person name="Rokhsar D.S."/>
        </authorList>
    </citation>
    <scope>NUCLEOTIDE SEQUENCE [LARGE SCALE GENOMIC DNA]</scope>
    <source>
        <strain evidence="6">cv. DUN x IM62</strain>
    </source>
</reference>
<dbReference type="OrthoDB" id="894625at2759"/>
<dbReference type="Proteomes" id="UP000030748">
    <property type="component" value="Unassembled WGS sequence"/>
</dbReference>
<protein>
    <submittedName>
        <fullName evidence="5">Uncharacterized protein</fullName>
    </submittedName>
</protein>
<dbReference type="GO" id="GO:0016746">
    <property type="term" value="F:acyltransferase activity"/>
    <property type="evidence" value="ECO:0007669"/>
    <property type="project" value="UniProtKB-KW"/>
</dbReference>
<evidence type="ECO:0000256" key="2">
    <source>
        <dbReference type="ARBA" id="ARBA00022679"/>
    </source>
</evidence>
<dbReference type="InterPro" id="IPR023213">
    <property type="entry name" value="CAT-like_dom_sf"/>
</dbReference>
<keyword evidence="3" id="KW-0012">Acyltransferase</keyword>
<dbReference type="eggNOG" id="ENOG502QYCI">
    <property type="taxonomic scope" value="Eukaryota"/>
</dbReference>
<dbReference type="KEGG" id="egt:105962511"/>
<evidence type="ECO:0000256" key="4">
    <source>
        <dbReference type="SAM" id="MobiDB-lite"/>
    </source>
</evidence>
<dbReference type="EMBL" id="KI630776">
    <property type="protein sequence ID" value="EYU33330.1"/>
    <property type="molecule type" value="Genomic_DNA"/>
</dbReference>
<accession>A0A022R3C0</accession>
<keyword evidence="2" id="KW-0808">Transferase</keyword>
<dbReference type="PANTHER" id="PTHR31623">
    <property type="entry name" value="F21J9.9"/>
    <property type="match status" value="1"/>
</dbReference>
<sequence length="456" mass="50109">MEGEIISRENIKPSSPTPDDKKTHKYSLLDQIMPPVFVSLVLYYPNINNNNNIDDFICETTQILKQSLSTTLSLYKPLAGRIKDSLSIDCNDQGVLLVVVKFKENLSDFLKKPDPKACRAHIPVTLTWDEPGPGSHVAMLQVNYFSCGGVAIGSLFFHKVVDGVSVGSFMKAWAAAASGGPAAAIIPDYTAQTIFPQNESLQRENCLLSAAMRKYFRVGKTVLRRYVFDSSAISKLRAKMSRESLEGRPPSRVEVVSALIWKCFIAASSSEKNSTTSVAAHVVNMRRKADPAFLEHSFGNFLWLAPAVAAPVDDSGGDYSVEALFGKVRSAISMVDVDFVNKMQGGGELGFSGYWENLRVTLDECPEEADFLSISSWCNFGLYSVDFGWGNPVWMSRCDSGSDTEFPFLNMLWLTDTCGGDGVEAWLTLDEKCFAAFDEITEIHDLASVDPSPLSS</sequence>
<comment type="similarity">
    <text evidence="1">Belongs to the plant acyltransferase family.</text>
</comment>
<dbReference type="Pfam" id="PF02458">
    <property type="entry name" value="Transferase"/>
    <property type="match status" value="1"/>
</dbReference>
<evidence type="ECO:0000256" key="1">
    <source>
        <dbReference type="ARBA" id="ARBA00009861"/>
    </source>
</evidence>
<proteinExistence type="inferred from homology"/>
<dbReference type="OMA" id="TIISYTE"/>
<dbReference type="AlphaFoldDB" id="A0A022R3C0"/>
<keyword evidence="6" id="KW-1185">Reference proteome</keyword>
<evidence type="ECO:0000256" key="3">
    <source>
        <dbReference type="ARBA" id="ARBA00023315"/>
    </source>
</evidence>
<dbReference type="PhylomeDB" id="A0A022R3C0"/>